<evidence type="ECO:0000313" key="3">
    <source>
        <dbReference type="Proteomes" id="UP000325081"/>
    </source>
</evidence>
<accession>A0A5A7QPL0</accession>
<gene>
    <name evidence="2" type="ORF">STAS_23866</name>
</gene>
<keyword evidence="3" id="KW-1185">Reference proteome</keyword>
<dbReference type="AlphaFoldDB" id="A0A5A7QPL0"/>
<dbReference type="Proteomes" id="UP000325081">
    <property type="component" value="Unassembled WGS sequence"/>
</dbReference>
<keyword evidence="2" id="KW-0808">Transferase</keyword>
<reference evidence="3" key="1">
    <citation type="journal article" date="2019" name="Curr. Biol.">
        <title>Genome Sequence of Striga asiatica Provides Insight into the Evolution of Plant Parasitism.</title>
        <authorList>
            <person name="Yoshida S."/>
            <person name="Kim S."/>
            <person name="Wafula E.K."/>
            <person name="Tanskanen J."/>
            <person name="Kim Y.M."/>
            <person name="Honaas L."/>
            <person name="Yang Z."/>
            <person name="Spallek T."/>
            <person name="Conn C.E."/>
            <person name="Ichihashi Y."/>
            <person name="Cheong K."/>
            <person name="Cui S."/>
            <person name="Der J.P."/>
            <person name="Gundlach H."/>
            <person name="Jiao Y."/>
            <person name="Hori C."/>
            <person name="Ishida J.K."/>
            <person name="Kasahara H."/>
            <person name="Kiba T."/>
            <person name="Kim M.S."/>
            <person name="Koo N."/>
            <person name="Laohavisit A."/>
            <person name="Lee Y.H."/>
            <person name="Lumba S."/>
            <person name="McCourt P."/>
            <person name="Mortimer J.C."/>
            <person name="Mutuku J.M."/>
            <person name="Nomura T."/>
            <person name="Sasaki-Sekimoto Y."/>
            <person name="Seto Y."/>
            <person name="Wang Y."/>
            <person name="Wakatake T."/>
            <person name="Sakakibara H."/>
            <person name="Demura T."/>
            <person name="Yamaguchi S."/>
            <person name="Yoneyama K."/>
            <person name="Manabe R.I."/>
            <person name="Nelson D.C."/>
            <person name="Schulman A.H."/>
            <person name="Timko M.P."/>
            <person name="dePamphilis C.W."/>
            <person name="Choi D."/>
            <person name="Shirasu K."/>
        </authorList>
    </citation>
    <scope>NUCLEOTIDE SEQUENCE [LARGE SCALE GENOMIC DNA]</scope>
    <source>
        <strain evidence="3">cv. UVA1</strain>
    </source>
</reference>
<name>A0A5A7QPL0_STRAF</name>
<feature type="region of interest" description="Disordered" evidence="1">
    <location>
        <begin position="60"/>
        <end position="104"/>
    </location>
</feature>
<dbReference type="GO" id="GO:0008168">
    <property type="term" value="F:methyltransferase activity"/>
    <property type="evidence" value="ECO:0007669"/>
    <property type="project" value="UniProtKB-KW"/>
</dbReference>
<evidence type="ECO:0000313" key="2">
    <source>
        <dbReference type="EMBL" id="GER46802.1"/>
    </source>
</evidence>
<protein>
    <submittedName>
        <fullName evidence="2">tRNA (Adenine(58)-N(1))-methyltransferasenon-catalytic subunit TRM6</fullName>
    </submittedName>
</protein>
<sequence length="104" mass="11309">MPVFLQIRTTVNLCLDLGATLADDNGAGLRGLVAEDLDPKPLPLRVTAVLSATSSFLVRRQNRQPRLDRERNGDVLADVNRTEVASEEGRRGAGTNGKAFERAH</sequence>
<evidence type="ECO:0000256" key="1">
    <source>
        <dbReference type="SAM" id="MobiDB-lite"/>
    </source>
</evidence>
<keyword evidence="2" id="KW-0489">Methyltransferase</keyword>
<dbReference type="EMBL" id="BKCP01007626">
    <property type="protein sequence ID" value="GER46802.1"/>
    <property type="molecule type" value="Genomic_DNA"/>
</dbReference>
<comment type="caution">
    <text evidence="2">The sequence shown here is derived from an EMBL/GenBank/DDBJ whole genome shotgun (WGS) entry which is preliminary data.</text>
</comment>
<dbReference type="GO" id="GO:0032259">
    <property type="term" value="P:methylation"/>
    <property type="evidence" value="ECO:0007669"/>
    <property type="project" value="UniProtKB-KW"/>
</dbReference>
<proteinExistence type="predicted"/>
<organism evidence="2 3">
    <name type="scientific">Striga asiatica</name>
    <name type="common">Asiatic witchweed</name>
    <name type="synonym">Buchnera asiatica</name>
    <dbReference type="NCBI Taxonomy" id="4170"/>
    <lineage>
        <taxon>Eukaryota</taxon>
        <taxon>Viridiplantae</taxon>
        <taxon>Streptophyta</taxon>
        <taxon>Embryophyta</taxon>
        <taxon>Tracheophyta</taxon>
        <taxon>Spermatophyta</taxon>
        <taxon>Magnoliopsida</taxon>
        <taxon>eudicotyledons</taxon>
        <taxon>Gunneridae</taxon>
        <taxon>Pentapetalae</taxon>
        <taxon>asterids</taxon>
        <taxon>lamiids</taxon>
        <taxon>Lamiales</taxon>
        <taxon>Orobanchaceae</taxon>
        <taxon>Buchnereae</taxon>
        <taxon>Striga</taxon>
    </lineage>
</organism>